<evidence type="ECO:0000256" key="2">
    <source>
        <dbReference type="ARBA" id="ARBA00022692"/>
    </source>
</evidence>
<dbReference type="GO" id="GO:0007411">
    <property type="term" value="P:axon guidance"/>
    <property type="evidence" value="ECO:0007669"/>
    <property type="project" value="TreeGrafter"/>
</dbReference>
<comment type="subcellular location">
    <subcellularLocation>
        <location evidence="1">Membrane</location>
        <topology evidence="1">Single-pass membrane protein</topology>
    </subcellularLocation>
</comment>
<name>A0A8C5SWQ5_LATLA</name>
<dbReference type="PROSITE" id="PS50853">
    <property type="entry name" value="FN3"/>
    <property type="match status" value="1"/>
</dbReference>
<evidence type="ECO:0000256" key="6">
    <source>
        <dbReference type="ARBA" id="ARBA00023136"/>
    </source>
</evidence>
<keyword evidence="3" id="KW-0547">Nucleotide-binding</keyword>
<dbReference type="InterPro" id="IPR013783">
    <property type="entry name" value="Ig-like_fold"/>
</dbReference>
<dbReference type="Ensembl" id="ENSLLTT00000025427.1">
    <property type="protein sequence ID" value="ENSLLTP00000024534.1"/>
    <property type="gene ID" value="ENSLLTG00000018038.1"/>
</dbReference>
<dbReference type="InterPro" id="IPR003961">
    <property type="entry name" value="FN3_dom"/>
</dbReference>
<organism evidence="9 10">
    <name type="scientific">Laticauda laticaudata</name>
    <name type="common">Blue-ringed sea krait</name>
    <name type="synonym">Blue-lipped sea krait</name>
    <dbReference type="NCBI Taxonomy" id="8630"/>
    <lineage>
        <taxon>Eukaryota</taxon>
        <taxon>Metazoa</taxon>
        <taxon>Chordata</taxon>
        <taxon>Craniata</taxon>
        <taxon>Vertebrata</taxon>
        <taxon>Euteleostomi</taxon>
        <taxon>Lepidosauria</taxon>
        <taxon>Squamata</taxon>
        <taxon>Bifurcata</taxon>
        <taxon>Unidentata</taxon>
        <taxon>Episquamata</taxon>
        <taxon>Toxicofera</taxon>
        <taxon>Serpentes</taxon>
        <taxon>Colubroidea</taxon>
        <taxon>Elapidae</taxon>
        <taxon>Laticaudinae</taxon>
        <taxon>Laticauda</taxon>
    </lineage>
</organism>
<dbReference type="GO" id="GO:0030425">
    <property type="term" value="C:dendrite"/>
    <property type="evidence" value="ECO:0007669"/>
    <property type="project" value="TreeGrafter"/>
</dbReference>
<dbReference type="InterPro" id="IPR036116">
    <property type="entry name" value="FN3_sf"/>
</dbReference>
<dbReference type="Gene3D" id="3.30.200.20">
    <property type="entry name" value="Phosphorylase Kinase, domain 1"/>
    <property type="match status" value="1"/>
</dbReference>
<evidence type="ECO:0000313" key="9">
    <source>
        <dbReference type="Ensembl" id="ENSLLTP00000024534.1"/>
    </source>
</evidence>
<dbReference type="GeneTree" id="ENSGT00940000154490"/>
<sequence length="98" mass="11154">MSKAPSVIVTGLKPATKYIFHIRLRTETGYSGYSQKFEFETGDESKNYLSDFTVRFPGTKTYIDPDTYEDPSLAVHEFAKEIEPTRIRIERVIGAGKN</sequence>
<keyword evidence="2" id="KW-0812">Transmembrane</keyword>
<protein>
    <recommendedName>
        <fullName evidence="8">Fibronectin type-III domain-containing protein</fullName>
    </recommendedName>
</protein>
<dbReference type="Proteomes" id="UP000694406">
    <property type="component" value="Unplaced"/>
</dbReference>
<keyword evidence="10" id="KW-1185">Reference proteome</keyword>
<keyword evidence="5" id="KW-1133">Transmembrane helix</keyword>
<evidence type="ECO:0000256" key="3">
    <source>
        <dbReference type="ARBA" id="ARBA00022741"/>
    </source>
</evidence>
<dbReference type="GO" id="GO:0005524">
    <property type="term" value="F:ATP binding"/>
    <property type="evidence" value="ECO:0007669"/>
    <property type="project" value="UniProtKB-KW"/>
</dbReference>
<dbReference type="GO" id="GO:0005886">
    <property type="term" value="C:plasma membrane"/>
    <property type="evidence" value="ECO:0007669"/>
    <property type="project" value="TreeGrafter"/>
</dbReference>
<keyword evidence="4" id="KW-0067">ATP-binding</keyword>
<dbReference type="InterPro" id="IPR050449">
    <property type="entry name" value="Ephrin_rcpt_TKs"/>
</dbReference>
<dbReference type="SUPFAM" id="SSF49265">
    <property type="entry name" value="Fibronectin type III"/>
    <property type="match status" value="1"/>
</dbReference>
<dbReference type="PANTHER" id="PTHR46877">
    <property type="entry name" value="EPH RECEPTOR A5"/>
    <property type="match status" value="1"/>
</dbReference>
<evidence type="ECO:0000259" key="8">
    <source>
        <dbReference type="PROSITE" id="PS50853"/>
    </source>
</evidence>
<evidence type="ECO:0000313" key="10">
    <source>
        <dbReference type="Proteomes" id="UP000694406"/>
    </source>
</evidence>
<reference evidence="9" key="2">
    <citation type="submission" date="2025-09" db="UniProtKB">
        <authorList>
            <consortium name="Ensembl"/>
        </authorList>
    </citation>
    <scope>IDENTIFICATION</scope>
</reference>
<reference evidence="9" key="1">
    <citation type="submission" date="2025-08" db="UniProtKB">
        <authorList>
            <consortium name="Ensembl"/>
        </authorList>
    </citation>
    <scope>IDENTIFICATION</scope>
</reference>
<dbReference type="GO" id="GO:0005005">
    <property type="term" value="F:transmembrane-ephrin receptor activity"/>
    <property type="evidence" value="ECO:0007669"/>
    <property type="project" value="TreeGrafter"/>
</dbReference>
<dbReference type="InterPro" id="IPR027936">
    <property type="entry name" value="Eph_TM"/>
</dbReference>
<dbReference type="PANTHER" id="PTHR46877:SF10">
    <property type="entry name" value="EPHRIN TYPE-A RECEPTOR 6"/>
    <property type="match status" value="1"/>
</dbReference>
<keyword evidence="6" id="KW-0472">Membrane</keyword>
<accession>A0A8C5SWQ5</accession>
<evidence type="ECO:0000256" key="5">
    <source>
        <dbReference type="ARBA" id="ARBA00022989"/>
    </source>
</evidence>
<dbReference type="Gene3D" id="2.60.40.10">
    <property type="entry name" value="Immunoglobulins"/>
    <property type="match status" value="1"/>
</dbReference>
<proteinExistence type="predicted"/>
<evidence type="ECO:0000256" key="7">
    <source>
        <dbReference type="ARBA" id="ARBA00023170"/>
    </source>
</evidence>
<dbReference type="AlphaFoldDB" id="A0A8C5SWQ5"/>
<feature type="domain" description="Fibronectin type-III" evidence="8">
    <location>
        <begin position="1"/>
        <end position="44"/>
    </location>
</feature>
<evidence type="ECO:0000256" key="1">
    <source>
        <dbReference type="ARBA" id="ARBA00004167"/>
    </source>
</evidence>
<evidence type="ECO:0000256" key="4">
    <source>
        <dbReference type="ARBA" id="ARBA00022840"/>
    </source>
</evidence>
<dbReference type="CDD" id="cd00063">
    <property type="entry name" value="FN3"/>
    <property type="match status" value="1"/>
</dbReference>
<keyword evidence="7" id="KW-0675">Receptor</keyword>
<dbReference type="Pfam" id="PF14575">
    <property type="entry name" value="EphA2_TM"/>
    <property type="match status" value="1"/>
</dbReference>